<keyword evidence="4" id="KW-0285">Flavoprotein</keyword>
<protein>
    <submittedName>
        <fullName evidence="10">Acyl-CoA dehydrogenase</fullName>
    </submittedName>
</protein>
<feature type="domain" description="Acyl-CoA dehydrogenase/oxidase C-terminal" evidence="7">
    <location>
        <begin position="245"/>
        <end position="396"/>
    </location>
</feature>
<evidence type="ECO:0000256" key="2">
    <source>
        <dbReference type="ARBA" id="ARBA00009347"/>
    </source>
</evidence>
<keyword evidence="12" id="KW-1185">Reference proteome</keyword>
<dbReference type="SUPFAM" id="SSF47203">
    <property type="entry name" value="Acyl-CoA dehydrogenase C-terminal domain-like"/>
    <property type="match status" value="1"/>
</dbReference>
<dbReference type="Pfam" id="PF02770">
    <property type="entry name" value="Acyl-CoA_dh_M"/>
    <property type="match status" value="1"/>
</dbReference>
<dbReference type="OrthoDB" id="9769473at2"/>
<gene>
    <name evidence="10" type="ORF">C1702_07800</name>
    <name evidence="11" type="ORF">EV676_103226</name>
</gene>
<dbReference type="InterPro" id="IPR009075">
    <property type="entry name" value="AcylCo_DH/oxidase_C"/>
</dbReference>
<evidence type="ECO:0000313" key="12">
    <source>
        <dbReference type="Proteomes" id="UP000239406"/>
    </source>
</evidence>
<evidence type="ECO:0000259" key="8">
    <source>
        <dbReference type="Pfam" id="PF02770"/>
    </source>
</evidence>
<keyword evidence="5" id="KW-0274">FAD</keyword>
<keyword evidence="6" id="KW-0560">Oxidoreductase</keyword>
<comment type="cofactor">
    <cofactor evidence="1">
        <name>FAD</name>
        <dbReference type="ChEBI" id="CHEBI:57692"/>
    </cofactor>
</comment>
<reference evidence="10 12" key="1">
    <citation type="submission" date="2018-02" db="EMBL/GenBank/DDBJ databases">
        <title>Reclassifiation of [Polyangium] brachysporum DSM 7029 as Guopingzhaonella breviflexa gen. nov., sp. nov., a member of the family Comamonadaceae.</title>
        <authorList>
            <person name="Tang B."/>
        </authorList>
    </citation>
    <scope>NUCLEOTIDE SEQUENCE [LARGE SCALE GENOMIC DNA]</scope>
    <source>
        <strain evidence="10 12">DSM 15344</strain>
    </source>
</reference>
<dbReference type="EMBL" id="SLXF01000003">
    <property type="protein sequence ID" value="TCP08193.1"/>
    <property type="molecule type" value="Genomic_DNA"/>
</dbReference>
<dbReference type="InterPro" id="IPR036250">
    <property type="entry name" value="AcylCo_DH-like_C"/>
</dbReference>
<dbReference type="PANTHER" id="PTHR48083:SF13">
    <property type="entry name" value="ACYL-COA DEHYDROGENASE FAMILY MEMBER 11"/>
    <property type="match status" value="1"/>
</dbReference>
<evidence type="ECO:0000259" key="7">
    <source>
        <dbReference type="Pfam" id="PF00441"/>
    </source>
</evidence>
<dbReference type="Pfam" id="PF02771">
    <property type="entry name" value="Acyl-CoA_dh_N"/>
    <property type="match status" value="1"/>
</dbReference>
<comment type="similarity">
    <text evidence="2">Belongs to the acyl-CoA dehydrogenase family.</text>
</comment>
<dbReference type="SUPFAM" id="SSF56645">
    <property type="entry name" value="Acyl-CoA dehydrogenase NM domain-like"/>
    <property type="match status" value="1"/>
</dbReference>
<dbReference type="FunFam" id="2.40.110.10:FF:000002">
    <property type="entry name" value="Acyl-CoA dehydrogenase fadE12"/>
    <property type="match status" value="1"/>
</dbReference>
<organism evidence="10 12">
    <name type="scientific">Caldimonas thermodepolymerans</name>
    <dbReference type="NCBI Taxonomy" id="215580"/>
    <lineage>
        <taxon>Bacteria</taxon>
        <taxon>Pseudomonadati</taxon>
        <taxon>Pseudomonadota</taxon>
        <taxon>Betaproteobacteria</taxon>
        <taxon>Burkholderiales</taxon>
        <taxon>Sphaerotilaceae</taxon>
        <taxon>Caldimonas</taxon>
    </lineage>
</organism>
<dbReference type="Pfam" id="PF00441">
    <property type="entry name" value="Acyl-CoA_dh_1"/>
    <property type="match status" value="1"/>
</dbReference>
<evidence type="ECO:0000256" key="6">
    <source>
        <dbReference type="ARBA" id="ARBA00023002"/>
    </source>
</evidence>
<dbReference type="Gene3D" id="2.40.110.10">
    <property type="entry name" value="Butyryl-CoA Dehydrogenase, subunit A, domain 2"/>
    <property type="match status" value="1"/>
</dbReference>
<dbReference type="InterPro" id="IPR037069">
    <property type="entry name" value="AcylCoA_DH/ox_N_sf"/>
</dbReference>
<dbReference type="GO" id="GO:0003995">
    <property type="term" value="F:acyl-CoA dehydrogenase activity"/>
    <property type="evidence" value="ECO:0007669"/>
    <property type="project" value="TreeGrafter"/>
</dbReference>
<reference evidence="11 13" key="2">
    <citation type="submission" date="2019-03" db="EMBL/GenBank/DDBJ databases">
        <title>Genomic Encyclopedia of Type Strains, Phase IV (KMG-IV): sequencing the most valuable type-strain genomes for metagenomic binning, comparative biology and taxonomic classification.</title>
        <authorList>
            <person name="Goeker M."/>
        </authorList>
    </citation>
    <scope>NUCLEOTIDE SEQUENCE [LARGE SCALE GENOMIC DNA]</scope>
    <source>
        <strain evidence="11 13">DSM 15264</strain>
    </source>
</reference>
<feature type="domain" description="Acyl-CoA oxidase/dehydrogenase middle" evidence="8">
    <location>
        <begin position="131"/>
        <end position="227"/>
    </location>
</feature>
<evidence type="ECO:0000256" key="4">
    <source>
        <dbReference type="ARBA" id="ARBA00022630"/>
    </source>
</evidence>
<dbReference type="GO" id="GO:0005737">
    <property type="term" value="C:cytoplasm"/>
    <property type="evidence" value="ECO:0007669"/>
    <property type="project" value="TreeGrafter"/>
</dbReference>
<dbReference type="PANTHER" id="PTHR48083">
    <property type="entry name" value="MEDIUM-CHAIN SPECIFIC ACYL-COA DEHYDROGENASE, MITOCHONDRIAL-RELATED"/>
    <property type="match status" value="1"/>
</dbReference>
<evidence type="ECO:0000313" key="11">
    <source>
        <dbReference type="EMBL" id="TCP08193.1"/>
    </source>
</evidence>
<dbReference type="GO" id="GO:0033539">
    <property type="term" value="P:fatty acid beta-oxidation using acyl-CoA dehydrogenase"/>
    <property type="evidence" value="ECO:0007669"/>
    <property type="project" value="TreeGrafter"/>
</dbReference>
<accession>A0A2S5T5C5</accession>
<dbReference type="Gene3D" id="1.10.540.10">
    <property type="entry name" value="Acyl-CoA dehydrogenase/oxidase, N-terminal domain"/>
    <property type="match status" value="1"/>
</dbReference>
<evidence type="ECO:0000256" key="5">
    <source>
        <dbReference type="ARBA" id="ARBA00022827"/>
    </source>
</evidence>
<dbReference type="InterPro" id="IPR046373">
    <property type="entry name" value="Acyl-CoA_Oxase/DH_mid-dom_sf"/>
</dbReference>
<evidence type="ECO:0000256" key="1">
    <source>
        <dbReference type="ARBA" id="ARBA00001974"/>
    </source>
</evidence>
<dbReference type="GO" id="GO:0050660">
    <property type="term" value="F:flavin adenine dinucleotide binding"/>
    <property type="evidence" value="ECO:0007669"/>
    <property type="project" value="InterPro"/>
</dbReference>
<proteinExistence type="inferred from homology"/>
<dbReference type="InterPro" id="IPR050741">
    <property type="entry name" value="Acyl-CoA_dehydrogenase"/>
</dbReference>
<dbReference type="Gene3D" id="1.20.140.10">
    <property type="entry name" value="Butyryl-CoA Dehydrogenase, subunit A, domain 3"/>
    <property type="match status" value="1"/>
</dbReference>
<feature type="domain" description="Acyl-CoA dehydrogenase/oxidase N-terminal" evidence="9">
    <location>
        <begin position="10"/>
        <end position="127"/>
    </location>
</feature>
<name>A0A2S5T5C5_9BURK</name>
<dbReference type="Proteomes" id="UP000239406">
    <property type="component" value="Unassembled WGS sequence"/>
</dbReference>
<dbReference type="RefSeq" id="WP_104357127.1">
    <property type="nucleotide sequence ID" value="NZ_CALFFA010000006.1"/>
</dbReference>
<sequence length="403" mass="44941">MDFQHSPKVLALQERLERFMEEHIYPAERTYYEQVFSGDRYATVPLLEELKPKARAAGLWNLFLPGPHGGGLTNLEYAPLAEVMGRVEWASEVFNCSAPDTGNMEILELYGSPEQKKQWLEPLLAGEIRSAFSMTEPEVASSDATNIQCEIRRDGDEYVINGRKWFTSGALNERCKLLIVMGKTDPHHPDKHKQQSMILVPKDTPGVKIVRDITAFGYDDAPLGHPEIVYEDVRVPASNILLGEGRGFEIAQGRLGPGRIHHCMRLIGAAQRALELMCERAESRTAFGRKLSEHGTVREDIARSYCEIEQARLLTLKAADKMDREGNKAARDLIAAAKIVVPSMAARVIDRAIQVHGGKGVSQDTFLAKAYVYARYIRIGDGPDQVHLAALAKQVLQQRGGQR</sequence>
<evidence type="ECO:0000256" key="3">
    <source>
        <dbReference type="ARBA" id="ARBA00011738"/>
    </source>
</evidence>
<dbReference type="InterPro" id="IPR009100">
    <property type="entry name" value="AcylCoA_DH/oxidase_NM_dom_sf"/>
</dbReference>
<evidence type="ECO:0000313" key="13">
    <source>
        <dbReference type="Proteomes" id="UP000294772"/>
    </source>
</evidence>
<comment type="caution">
    <text evidence="10">The sequence shown here is derived from an EMBL/GenBank/DDBJ whole genome shotgun (WGS) entry which is preliminary data.</text>
</comment>
<evidence type="ECO:0000259" key="9">
    <source>
        <dbReference type="Pfam" id="PF02771"/>
    </source>
</evidence>
<dbReference type="InterPro" id="IPR006091">
    <property type="entry name" value="Acyl-CoA_Oxase/DH_mid-dom"/>
</dbReference>
<dbReference type="Proteomes" id="UP000294772">
    <property type="component" value="Unassembled WGS sequence"/>
</dbReference>
<comment type="subunit">
    <text evidence="3">Homodimer.</text>
</comment>
<dbReference type="AlphaFoldDB" id="A0A2S5T5C5"/>
<dbReference type="InterPro" id="IPR013786">
    <property type="entry name" value="AcylCoA_DH/ox_N"/>
</dbReference>
<dbReference type="EMBL" id="PSNY01000007">
    <property type="protein sequence ID" value="PPE70152.1"/>
    <property type="molecule type" value="Genomic_DNA"/>
</dbReference>
<evidence type="ECO:0000313" key="10">
    <source>
        <dbReference type="EMBL" id="PPE70152.1"/>
    </source>
</evidence>